<gene>
    <name evidence="7" type="ORF">EC912_105284</name>
</gene>
<dbReference type="Gene3D" id="1.20.5.1930">
    <property type="match status" value="1"/>
</dbReference>
<dbReference type="InterPro" id="IPR015943">
    <property type="entry name" value="WD40/YVTN_repeat-like_dom_sf"/>
</dbReference>
<dbReference type="Pfam" id="PF07730">
    <property type="entry name" value="HisKA_3"/>
    <property type="match status" value="1"/>
</dbReference>
<evidence type="ECO:0000256" key="4">
    <source>
        <dbReference type="SAM" id="Phobius"/>
    </source>
</evidence>
<dbReference type="InterPro" id="IPR011123">
    <property type="entry name" value="Y_Y_Y"/>
</dbReference>
<feature type="domain" description="Histidine kinase/HSP90-like ATPase" evidence="6">
    <location>
        <begin position="871"/>
        <end position="968"/>
    </location>
</feature>
<feature type="signal peptide" evidence="5">
    <location>
        <begin position="1"/>
        <end position="38"/>
    </location>
</feature>
<dbReference type="Pfam" id="PF02518">
    <property type="entry name" value="HATPase_c"/>
    <property type="match status" value="1"/>
</dbReference>
<dbReference type="PANTHER" id="PTHR24421:SF62">
    <property type="entry name" value="SENSORY TRANSDUCTION HISTIDINE KINASE"/>
    <property type="match status" value="1"/>
</dbReference>
<evidence type="ECO:0000313" key="8">
    <source>
        <dbReference type="Proteomes" id="UP000295645"/>
    </source>
</evidence>
<protein>
    <submittedName>
        <fullName evidence="7">Histidine kinase</fullName>
    </submittedName>
</protein>
<dbReference type="InterPro" id="IPR036890">
    <property type="entry name" value="HATPase_C_sf"/>
</dbReference>
<organism evidence="7 8">
    <name type="scientific">Luteibacter rhizovicinus</name>
    <dbReference type="NCBI Taxonomy" id="242606"/>
    <lineage>
        <taxon>Bacteria</taxon>
        <taxon>Pseudomonadati</taxon>
        <taxon>Pseudomonadota</taxon>
        <taxon>Gammaproteobacteria</taxon>
        <taxon>Lysobacterales</taxon>
        <taxon>Rhodanobacteraceae</taxon>
        <taxon>Luteibacter</taxon>
    </lineage>
</organism>
<dbReference type="Gene3D" id="3.30.565.10">
    <property type="entry name" value="Histidine kinase-like ATPase, C-terminal domain"/>
    <property type="match status" value="1"/>
</dbReference>
<comment type="caution">
    <text evidence="7">The sequence shown here is derived from an EMBL/GenBank/DDBJ whole genome shotgun (WGS) entry which is preliminary data.</text>
</comment>
<keyword evidence="4" id="KW-0812">Transmembrane</keyword>
<dbReference type="Proteomes" id="UP000295645">
    <property type="component" value="Unassembled WGS sequence"/>
</dbReference>
<keyword evidence="3" id="KW-0902">Two-component regulatory system</keyword>
<keyword evidence="4" id="KW-1133">Transmembrane helix</keyword>
<dbReference type="InterPro" id="IPR011712">
    <property type="entry name" value="Sig_transdc_His_kin_sub3_dim/P"/>
</dbReference>
<dbReference type="SUPFAM" id="SSF55874">
    <property type="entry name" value="ATPase domain of HSP90 chaperone/DNA topoisomerase II/histidine kinase"/>
    <property type="match status" value="1"/>
</dbReference>
<dbReference type="GO" id="GO:0000155">
    <property type="term" value="F:phosphorelay sensor kinase activity"/>
    <property type="evidence" value="ECO:0007669"/>
    <property type="project" value="InterPro"/>
</dbReference>
<feature type="chain" id="PRO_5020710853" evidence="5">
    <location>
        <begin position="39"/>
        <end position="980"/>
    </location>
</feature>
<evidence type="ECO:0000256" key="3">
    <source>
        <dbReference type="ARBA" id="ARBA00023012"/>
    </source>
</evidence>
<dbReference type="SUPFAM" id="SSF63829">
    <property type="entry name" value="Calcium-dependent phosphotriesterase"/>
    <property type="match status" value="1"/>
</dbReference>
<dbReference type="Pfam" id="PF07495">
    <property type="entry name" value="Y_Y_Y"/>
    <property type="match status" value="1"/>
</dbReference>
<dbReference type="SMART" id="SM00387">
    <property type="entry name" value="HATPase_c"/>
    <property type="match status" value="1"/>
</dbReference>
<dbReference type="InterPro" id="IPR003594">
    <property type="entry name" value="HATPase_dom"/>
</dbReference>
<dbReference type="Gene3D" id="2.60.40.10">
    <property type="entry name" value="Immunoglobulins"/>
    <property type="match status" value="1"/>
</dbReference>
<dbReference type="RefSeq" id="WP_207906851.1">
    <property type="nucleotide sequence ID" value="NZ_SMCS01000005.1"/>
</dbReference>
<keyword evidence="4" id="KW-0472">Membrane</keyword>
<name>A0A4R3YR22_9GAMM</name>
<feature type="transmembrane region" description="Helical" evidence="4">
    <location>
        <begin position="734"/>
        <end position="752"/>
    </location>
</feature>
<evidence type="ECO:0000259" key="6">
    <source>
        <dbReference type="SMART" id="SM00387"/>
    </source>
</evidence>
<reference evidence="7 8" key="1">
    <citation type="submission" date="2019-03" db="EMBL/GenBank/DDBJ databases">
        <title>Above-ground endophytic microbial communities from plants in different locations in the United States.</title>
        <authorList>
            <person name="Frank C."/>
        </authorList>
    </citation>
    <scope>NUCLEOTIDE SEQUENCE [LARGE SCALE GENOMIC DNA]</scope>
    <source>
        <strain evidence="7 8">LP_13_YM</strain>
    </source>
</reference>
<keyword evidence="2 7" id="KW-0418">Kinase</keyword>
<dbReference type="GO" id="GO:0016020">
    <property type="term" value="C:membrane"/>
    <property type="evidence" value="ECO:0007669"/>
    <property type="project" value="InterPro"/>
</dbReference>
<proteinExistence type="predicted"/>
<evidence type="ECO:0000256" key="2">
    <source>
        <dbReference type="ARBA" id="ARBA00022777"/>
    </source>
</evidence>
<dbReference type="InterPro" id="IPR050482">
    <property type="entry name" value="Sensor_HK_TwoCompSys"/>
</dbReference>
<keyword evidence="8" id="KW-1185">Reference proteome</keyword>
<keyword evidence="1" id="KW-0808">Transferase</keyword>
<evidence type="ECO:0000256" key="1">
    <source>
        <dbReference type="ARBA" id="ARBA00022679"/>
    </source>
</evidence>
<dbReference type="EMBL" id="SMCS01000005">
    <property type="protein sequence ID" value="TCV93423.1"/>
    <property type="molecule type" value="Genomic_DNA"/>
</dbReference>
<dbReference type="CDD" id="cd16917">
    <property type="entry name" value="HATPase_UhpB-NarQ-NarX-like"/>
    <property type="match status" value="1"/>
</dbReference>
<accession>A0A4R3YR22</accession>
<dbReference type="Gene3D" id="2.130.10.10">
    <property type="entry name" value="YVTN repeat-like/Quinoprotein amine dehydrogenase"/>
    <property type="match status" value="3"/>
</dbReference>
<keyword evidence="5" id="KW-0732">Signal</keyword>
<sequence>MWKAVLRTRWRHAPGPSFPYAMTMLAFLLLAIATSTHAVTHDEAFVPLGQMHHTALSARDGVPPDTWAMAQDRDGYLWLGGPTGLARFDGVHFDRSLNRLLPYRQVMTLRAEPNGDLWIGDRYGAVTLVHDGEITVYKDNGLPRGTIFPFVRTPDGVLWSATPNALTRFVDGKWETIRDKAGFTGHSIEQLFLGVSGTLWAIAREGAFQLRPGATSFVLAGKDDARADMVGIAGASWRPDDLSGDEVRDASGAFWIPTTSGLVRLRWQAGDVPGKPPATTERFTGKDGLSGAQALTAFRDREGNIWIATVTGLDQFRRTKLTPVVPPQPLYAPAIVPDPKGGLWIGSTTQNPLLLNEGIVSRPDMGTFVSAAASGRDGTVYLAGNAGLRANRDGVTSTVALPPELADAGLRFQGLTESPDGSIWLAGQGFHRLKDGRWTDAVGIWGVPKGYPTRMLTAADGTMWWGYRDNSVARIQGEAARLYGPDNGLSIGSTLGMYSRADRLWLSGDQGLNLLVGDKAMAIVGTGDEKFVNVSGIVELANGDLWLNSIDGLYRVTASEIAKAKVDPGHRVAFEKFDQEDGLLGPTDSLRPGPTLVEGSDGRLWIATGLGVSWVDPLTISRNPVAPVVAIESLNRTPVDPHDSARQLASGTTNVDVAFTAPTLTIPARARFRYRLVGVDKDWVDAGTRREAHYANLGPGNYRFEAIAANEDGVWSKSAATLSFGILPTFLQTGWFKALCAFAVLALVWLAYMRRLAYVTAQLRARLSERECIARDLHDTLLQSMQALLLHIESAAARVSEPDVRKALSAAADATQAAIVEGRDKVRYLRIEAPDAEEAGRTSYSLADVLKNAASSTPVQIEGKEVELALEAALELQAITREMVSNAKRHARATSIVIRARFTPGILTIGVYDNGIGVDDDVAHALGRPGHWGIPGMRERAERIGGTLTLRRLSEGGTAAEVTLPGRRAYRRRRWSWLRR</sequence>
<evidence type="ECO:0000256" key="5">
    <source>
        <dbReference type="SAM" id="SignalP"/>
    </source>
</evidence>
<dbReference type="AlphaFoldDB" id="A0A4R3YR22"/>
<evidence type="ECO:0000313" key="7">
    <source>
        <dbReference type="EMBL" id="TCV93423.1"/>
    </source>
</evidence>
<dbReference type="GO" id="GO:0046983">
    <property type="term" value="F:protein dimerization activity"/>
    <property type="evidence" value="ECO:0007669"/>
    <property type="project" value="InterPro"/>
</dbReference>
<dbReference type="InterPro" id="IPR013783">
    <property type="entry name" value="Ig-like_fold"/>
</dbReference>
<dbReference type="PANTHER" id="PTHR24421">
    <property type="entry name" value="NITRATE/NITRITE SENSOR PROTEIN NARX-RELATED"/>
    <property type="match status" value="1"/>
</dbReference>